<keyword evidence="3" id="KW-0472">Membrane</keyword>
<dbReference type="Pfam" id="PF00933">
    <property type="entry name" value="Glyco_hydro_3"/>
    <property type="match status" value="1"/>
</dbReference>
<evidence type="ECO:0000256" key="2">
    <source>
        <dbReference type="ARBA" id="ARBA00022801"/>
    </source>
</evidence>
<evidence type="ECO:0000256" key="1">
    <source>
        <dbReference type="ARBA" id="ARBA00005336"/>
    </source>
</evidence>
<feature type="domain" description="Fibronectin type III-like" evidence="4">
    <location>
        <begin position="453"/>
        <end position="537"/>
    </location>
</feature>
<dbReference type="PANTHER" id="PTHR42715">
    <property type="entry name" value="BETA-GLUCOSIDASE"/>
    <property type="match status" value="1"/>
</dbReference>
<dbReference type="PANTHER" id="PTHR42715:SF10">
    <property type="entry name" value="BETA-GLUCOSIDASE"/>
    <property type="match status" value="1"/>
</dbReference>
<feature type="transmembrane region" description="Helical" evidence="3">
    <location>
        <begin position="1012"/>
        <end position="1034"/>
    </location>
</feature>
<organism evidence="5 6">
    <name type="scientific">Candidatus Borkfalkia faecavium</name>
    <dbReference type="NCBI Taxonomy" id="2838508"/>
    <lineage>
        <taxon>Bacteria</taxon>
        <taxon>Bacillati</taxon>
        <taxon>Bacillota</taxon>
        <taxon>Clostridia</taxon>
        <taxon>Christensenellales</taxon>
        <taxon>Christensenellaceae</taxon>
        <taxon>Candidatus Borkfalkia</taxon>
    </lineage>
</organism>
<comment type="similarity">
    <text evidence="1">Belongs to the glycosyl hydrolase 3 family.</text>
</comment>
<dbReference type="InterPro" id="IPR017853">
    <property type="entry name" value="GH"/>
</dbReference>
<dbReference type="InterPro" id="IPR001764">
    <property type="entry name" value="Glyco_hydro_3_N"/>
</dbReference>
<keyword evidence="3" id="KW-0812">Transmembrane</keyword>
<dbReference type="InterPro" id="IPR026891">
    <property type="entry name" value="Fn3-like"/>
</dbReference>
<sequence>MQGKLKMRNGKVLAIWIPILAVLLALLIALNVLAGIFGGVLDTSLGRGERHTIKPENTETWDTEYYEERYGTLEEAVAASQKVMKQVDDEGTVLLKNNGVLPLKDKTVTPFGRGYAHPIYNGMQEGGSILYTEPEKGVSPAEALEEDGFTIISAAADKQPADMGLTTDGGFGGYIQDDDGSWIQVFKYENYPDAPRSAEGTSRHNTMSFGGDNQIPELKADVYNDIPASELEKMKDSAGLVFVSRSGSESLDKKADAYDDGTPHFLALSKNERDMIAYAKEHCGSVILIVNSSNPVELAPVMQGELEVDAIIWAGHPGDQGFRSVADILAGEVNPSGRLVDIFATDFTKAPSYNNWGKFRYTNADKSPFVEYREGMYNGYRYYETAHDIGAAGFVYGELDGQGGVVTPGEVAYPFGYGLSYTTFEQKISSFTAGDTFTVTVDVTNTGDMAGKEVVQLYYTPPYTDVDQDLLIEKPTATLVAFGKTESIAPGETKSVTLTFDKDELASYCYTRDNGDGTTGCYFLEEGEYSFTLRANSHEVIEEKTWKNGSDIWYDNSDPRPSEIEMQAAMADDGTLLPYPEKRAEDPDAKFIAATNLFPYMSEYMQEESVMLTRADWNKTLPSARTPDKDVSEKFSSMFNLEDTFDYKTDEKLGNVEGSAVYSESVTEKADKLLTVLDMRGKDYYDEDWEALLDQLDYDADADDIKQILVAESYFTNGVDSIGLPPSRHCEGANGVRLNNGNDLATDDRETSAWCMAPMMASTWNTELIRQAGEAMGQEGLLGGRQGRMAPAFNLHRSPFQGRVFEYYSEDPLLSGKMAVAMVNGTSSMGMFDYIKHFGLNDQETYRDKRLKTWANEQVIRELYNRPFEIAIREARKTIKYTADQEGTVKTKVMRGVSAMMGAQNCFGPVTAFANYDLMTKLVREEWNFNGVIITDMFSGSESFIELTIRAGTDTWLVWQDTNPAVHTDTATGKSLARTALHRLSYTIANSSVLQDSPPGTIIYYDMSPWRVGLLVGTIVGGVAIGAAALWLVIRTVHSIRHPEQYRTKQKKEN</sequence>
<proteinExistence type="inferred from homology"/>
<dbReference type="InterPro" id="IPR036881">
    <property type="entry name" value="Glyco_hydro_3_C_sf"/>
</dbReference>
<dbReference type="Pfam" id="PF01915">
    <property type="entry name" value="Glyco_hydro_3_C"/>
    <property type="match status" value="1"/>
</dbReference>
<dbReference type="EMBL" id="DXEW01000020">
    <property type="protein sequence ID" value="HIX50396.1"/>
    <property type="molecule type" value="Genomic_DNA"/>
</dbReference>
<dbReference type="Gene3D" id="3.40.50.1700">
    <property type="entry name" value="Glycoside hydrolase family 3 C-terminal domain"/>
    <property type="match status" value="1"/>
</dbReference>
<evidence type="ECO:0000313" key="6">
    <source>
        <dbReference type="Proteomes" id="UP000886847"/>
    </source>
</evidence>
<dbReference type="SMART" id="SM01217">
    <property type="entry name" value="Fn3_like"/>
    <property type="match status" value="1"/>
</dbReference>
<protein>
    <submittedName>
        <fullName evidence="5">Glycoside hydrolase family 3 C-terminal domain-containing protein</fullName>
    </submittedName>
</protein>
<dbReference type="InterPro" id="IPR002772">
    <property type="entry name" value="Glyco_hydro_3_C"/>
</dbReference>
<dbReference type="InterPro" id="IPR036962">
    <property type="entry name" value="Glyco_hydro_3_N_sf"/>
</dbReference>
<dbReference type="Gene3D" id="3.20.20.300">
    <property type="entry name" value="Glycoside hydrolase, family 3, N-terminal domain"/>
    <property type="match status" value="1"/>
</dbReference>
<accession>A0A9D2AV92</accession>
<dbReference type="InterPro" id="IPR050288">
    <property type="entry name" value="Cellulose_deg_GH3"/>
</dbReference>
<dbReference type="AlphaFoldDB" id="A0A9D2AV92"/>
<evidence type="ECO:0000313" key="5">
    <source>
        <dbReference type="EMBL" id="HIX50396.1"/>
    </source>
</evidence>
<dbReference type="SUPFAM" id="SSF52279">
    <property type="entry name" value="Beta-D-glucan exohydrolase, C-terminal domain"/>
    <property type="match status" value="1"/>
</dbReference>
<keyword evidence="2 5" id="KW-0378">Hydrolase</keyword>
<evidence type="ECO:0000256" key="3">
    <source>
        <dbReference type="SAM" id="Phobius"/>
    </source>
</evidence>
<dbReference type="InterPro" id="IPR013783">
    <property type="entry name" value="Ig-like_fold"/>
</dbReference>
<reference evidence="5" key="1">
    <citation type="journal article" date="2021" name="PeerJ">
        <title>Extensive microbial diversity within the chicken gut microbiome revealed by metagenomics and culture.</title>
        <authorList>
            <person name="Gilroy R."/>
            <person name="Ravi A."/>
            <person name="Getino M."/>
            <person name="Pursley I."/>
            <person name="Horton D.L."/>
            <person name="Alikhan N.F."/>
            <person name="Baker D."/>
            <person name="Gharbi K."/>
            <person name="Hall N."/>
            <person name="Watson M."/>
            <person name="Adriaenssens E.M."/>
            <person name="Foster-Nyarko E."/>
            <person name="Jarju S."/>
            <person name="Secka A."/>
            <person name="Antonio M."/>
            <person name="Oren A."/>
            <person name="Chaudhuri R.R."/>
            <person name="La Ragione R."/>
            <person name="Hildebrand F."/>
            <person name="Pallen M.J."/>
        </authorList>
    </citation>
    <scope>NUCLEOTIDE SEQUENCE</scope>
    <source>
        <strain evidence="5">2189</strain>
    </source>
</reference>
<comment type="caution">
    <text evidence="5">The sequence shown here is derived from an EMBL/GenBank/DDBJ whole genome shotgun (WGS) entry which is preliminary data.</text>
</comment>
<dbReference type="GO" id="GO:0005975">
    <property type="term" value="P:carbohydrate metabolic process"/>
    <property type="evidence" value="ECO:0007669"/>
    <property type="project" value="InterPro"/>
</dbReference>
<dbReference type="Gene3D" id="2.60.40.10">
    <property type="entry name" value="Immunoglobulins"/>
    <property type="match status" value="1"/>
</dbReference>
<dbReference type="Pfam" id="PF14310">
    <property type="entry name" value="Fn3-like"/>
    <property type="match status" value="1"/>
</dbReference>
<gene>
    <name evidence="5" type="ORF">H9851_03845</name>
</gene>
<reference evidence="5" key="2">
    <citation type="submission" date="2021-04" db="EMBL/GenBank/DDBJ databases">
        <authorList>
            <person name="Gilroy R."/>
        </authorList>
    </citation>
    <scope>NUCLEOTIDE SEQUENCE</scope>
    <source>
        <strain evidence="5">2189</strain>
    </source>
</reference>
<dbReference type="PRINTS" id="PR00133">
    <property type="entry name" value="GLHYDRLASE3"/>
</dbReference>
<dbReference type="Proteomes" id="UP000886847">
    <property type="component" value="Unassembled WGS sequence"/>
</dbReference>
<keyword evidence="3" id="KW-1133">Transmembrane helix</keyword>
<dbReference type="SUPFAM" id="SSF51445">
    <property type="entry name" value="(Trans)glycosidases"/>
    <property type="match status" value="1"/>
</dbReference>
<dbReference type="GO" id="GO:0004553">
    <property type="term" value="F:hydrolase activity, hydrolyzing O-glycosyl compounds"/>
    <property type="evidence" value="ECO:0007669"/>
    <property type="project" value="InterPro"/>
</dbReference>
<name>A0A9D2AV92_9FIRM</name>
<evidence type="ECO:0000259" key="4">
    <source>
        <dbReference type="SMART" id="SM01217"/>
    </source>
</evidence>